<reference evidence="4 5" key="1">
    <citation type="submission" date="2019-07" db="EMBL/GenBank/DDBJ databases">
        <title>De Novo Assembly of kiwifruit Actinidia rufa.</title>
        <authorList>
            <person name="Sugita-Konishi S."/>
            <person name="Sato K."/>
            <person name="Mori E."/>
            <person name="Abe Y."/>
            <person name="Kisaki G."/>
            <person name="Hamano K."/>
            <person name="Suezawa K."/>
            <person name="Otani M."/>
            <person name="Fukuda T."/>
            <person name="Manabe T."/>
            <person name="Gomi K."/>
            <person name="Tabuchi M."/>
            <person name="Akimitsu K."/>
            <person name="Kataoka I."/>
        </authorList>
    </citation>
    <scope>NUCLEOTIDE SEQUENCE [LARGE SCALE GENOMIC DNA]</scope>
    <source>
        <strain evidence="5">cv. Fuchu</strain>
    </source>
</reference>
<dbReference type="OrthoDB" id="1912561at2759"/>
<feature type="compositionally biased region" description="Polar residues" evidence="1">
    <location>
        <begin position="250"/>
        <end position="264"/>
    </location>
</feature>
<evidence type="ECO:0000256" key="1">
    <source>
        <dbReference type="SAM" id="MobiDB-lite"/>
    </source>
</evidence>
<feature type="domain" description="Reverse transcriptase Ty1/copia-type" evidence="2">
    <location>
        <begin position="511"/>
        <end position="580"/>
    </location>
</feature>
<organism evidence="4 5">
    <name type="scientific">Actinidia rufa</name>
    <dbReference type="NCBI Taxonomy" id="165716"/>
    <lineage>
        <taxon>Eukaryota</taxon>
        <taxon>Viridiplantae</taxon>
        <taxon>Streptophyta</taxon>
        <taxon>Embryophyta</taxon>
        <taxon>Tracheophyta</taxon>
        <taxon>Spermatophyta</taxon>
        <taxon>Magnoliopsida</taxon>
        <taxon>eudicotyledons</taxon>
        <taxon>Gunneridae</taxon>
        <taxon>Pentapetalae</taxon>
        <taxon>asterids</taxon>
        <taxon>Ericales</taxon>
        <taxon>Actinidiaceae</taxon>
        <taxon>Actinidia</taxon>
    </lineage>
</organism>
<feature type="compositionally biased region" description="Basic and acidic residues" evidence="1">
    <location>
        <begin position="265"/>
        <end position="274"/>
    </location>
</feature>
<dbReference type="InterPro" id="IPR013103">
    <property type="entry name" value="RVT_2"/>
</dbReference>
<dbReference type="AlphaFoldDB" id="A0A7J0EN47"/>
<accession>A0A7J0EN47</accession>
<dbReference type="PANTHER" id="PTHR47481">
    <property type="match status" value="1"/>
</dbReference>
<evidence type="ECO:0000313" key="4">
    <source>
        <dbReference type="EMBL" id="GFY87730.1"/>
    </source>
</evidence>
<evidence type="ECO:0000259" key="2">
    <source>
        <dbReference type="Pfam" id="PF07727"/>
    </source>
</evidence>
<dbReference type="EMBL" id="BJWL01000005">
    <property type="protein sequence ID" value="GFY87730.1"/>
    <property type="molecule type" value="Genomic_DNA"/>
</dbReference>
<keyword evidence="5" id="KW-1185">Reference proteome</keyword>
<evidence type="ECO:0000313" key="5">
    <source>
        <dbReference type="Proteomes" id="UP000585474"/>
    </source>
</evidence>
<comment type="caution">
    <text evidence="4">The sequence shown here is derived from an EMBL/GenBank/DDBJ whole genome shotgun (WGS) entry which is preliminary data.</text>
</comment>
<feature type="region of interest" description="Disordered" evidence="1">
    <location>
        <begin position="232"/>
        <end position="287"/>
    </location>
</feature>
<evidence type="ECO:0000259" key="3">
    <source>
        <dbReference type="Pfam" id="PF25597"/>
    </source>
</evidence>
<name>A0A7J0EN47_9ERIC</name>
<protein>
    <recommendedName>
        <fullName evidence="6">Retrovirus-related Pol polyprotein from transposon RE1</fullName>
    </recommendedName>
</protein>
<dbReference type="InterPro" id="IPR057670">
    <property type="entry name" value="SH3_retrovirus"/>
</dbReference>
<evidence type="ECO:0008006" key="6">
    <source>
        <dbReference type="Google" id="ProtNLM"/>
    </source>
</evidence>
<feature type="domain" description="Retroviral polymerase SH3-like" evidence="3">
    <location>
        <begin position="417"/>
        <end position="462"/>
    </location>
</feature>
<feature type="compositionally biased region" description="Polar residues" evidence="1">
    <location>
        <begin position="275"/>
        <end position="287"/>
    </location>
</feature>
<sequence>MSSSSDHLPLNTHPLSGTDKQLIALNITAQINEKLTPSTFPQWRAQFEALLIGYDLLDYVNGISSCPSPVGTPTTELNKTHWVRQDKLILSAILASTSPTITPLIATAKTSHEAWNKLKMLYASRSRTRAMQLKEELTLIQRGNRSISDYLHAVKALADEIAIIDHSISDDDLTLYVLNGLGPDFREIVAPIRAREKSLGFEELHDLLVGHESYLRRLEAATQQMVMTANYTNKGKPSYGGHFSKKSYKPNGSQRNQGQRPARQSNDHQRDGRRSNNGFGKPNNNQKRYTPRCQLCEQMGHTAKYCSQLQSNDFTANCVTSSNGKDKTWLMDSAASHNITGDLANLSIQSEYDGTDEDKITGAILLRGACENGVYTFPESMMSPPSKMVANVHERTSIDGWHKRLGHPSLRIVQHLPKSSPCVFLGYSQTQSAYKCLDLKTQKIYISRHVLFDETKTPTVSSTKPKGQTTEPHNFPLFFDAQVTPVLSSMPSALMPSSTNPEGVAAADASSSGNNKNFVASIIKKLGDRFSLKDMGLLHFFLGVEVVPTQAGLFLSQHKYIRELLSKTNMSGAKDVSTPLSTSQSLKLLDGTTNVDSTEFRRIIGSLQYLSLTRPDISFAVNKLSQFMHKPTTTHFTATKRLLRYLKQTIFHDCKNQAKD</sequence>
<proteinExistence type="predicted"/>
<dbReference type="Pfam" id="PF07727">
    <property type="entry name" value="RVT_2"/>
    <property type="match status" value="1"/>
</dbReference>
<dbReference type="Proteomes" id="UP000585474">
    <property type="component" value="Unassembled WGS sequence"/>
</dbReference>
<feature type="region of interest" description="Disordered" evidence="1">
    <location>
        <begin position="493"/>
        <end position="513"/>
    </location>
</feature>
<dbReference type="Pfam" id="PF14223">
    <property type="entry name" value="Retrotran_gag_2"/>
    <property type="match status" value="1"/>
</dbReference>
<dbReference type="PANTHER" id="PTHR47481:SF9">
    <property type="entry name" value="RETROTRANSPOSON GAG DOMAIN-CONTAINING PROTEIN"/>
    <property type="match status" value="1"/>
</dbReference>
<dbReference type="Pfam" id="PF25597">
    <property type="entry name" value="SH3_retrovirus"/>
    <property type="match status" value="1"/>
</dbReference>
<gene>
    <name evidence="4" type="ORF">Acr_05g0013690</name>
</gene>